<dbReference type="SUPFAM" id="SSF52821">
    <property type="entry name" value="Rhodanese/Cell cycle control phosphatase"/>
    <property type="match status" value="3"/>
</dbReference>
<evidence type="ECO:0000313" key="3">
    <source>
        <dbReference type="EMBL" id="KLD95889.1"/>
    </source>
</evidence>
<name>A0A0G9JQJ0_9BACT</name>
<dbReference type="Gene3D" id="3.40.250.10">
    <property type="entry name" value="Rhodanese-like domain"/>
    <property type="match status" value="3"/>
</dbReference>
<comment type="caution">
    <text evidence="3">The sequence shown here is derived from an EMBL/GenBank/DDBJ whole genome shotgun (WGS) entry which is preliminary data.</text>
</comment>
<dbReference type="InterPro" id="IPR036873">
    <property type="entry name" value="Rhodanese-like_dom_sf"/>
</dbReference>
<dbReference type="EMBL" id="JAIQ01000175">
    <property type="protein sequence ID" value="KLD95889.1"/>
    <property type="molecule type" value="Genomic_DNA"/>
</dbReference>
<feature type="signal peptide" evidence="1">
    <location>
        <begin position="1"/>
        <end position="21"/>
    </location>
</feature>
<dbReference type="GO" id="GO:0016740">
    <property type="term" value="F:transferase activity"/>
    <property type="evidence" value="ECO:0007669"/>
    <property type="project" value="UniProtKB-KW"/>
</dbReference>
<dbReference type="PANTHER" id="PTHR43031">
    <property type="entry name" value="FAD-DEPENDENT OXIDOREDUCTASE"/>
    <property type="match status" value="1"/>
</dbReference>
<dbReference type="PATRIC" id="fig|1447256.3.peg.2623"/>
<evidence type="ECO:0000259" key="2">
    <source>
        <dbReference type="PROSITE" id="PS50206"/>
    </source>
</evidence>
<reference evidence="3 4" key="1">
    <citation type="submission" date="2014-01" db="EMBL/GenBank/DDBJ databases">
        <title>Development of a Comparative Genomic Fingerprinting Assay for High Resolution Genotyping of Arcobacter butzleri.</title>
        <authorList>
            <person name="Webb A.L."/>
            <person name="Inglis G.D."/>
            <person name="Kruczkiewicz P."/>
            <person name="Selinger L.B."/>
            <person name="Taboada E.N."/>
        </authorList>
    </citation>
    <scope>NUCLEOTIDE SEQUENCE [LARGE SCALE GENOMIC DNA]</scope>
    <source>
        <strain evidence="3 4">L348</strain>
    </source>
</reference>
<keyword evidence="1" id="KW-0732">Signal</keyword>
<keyword evidence="3" id="KW-0808">Transferase</keyword>
<dbReference type="RefSeq" id="WP_052943072.1">
    <property type="nucleotide sequence ID" value="NZ_JAIQ01000175.1"/>
</dbReference>
<gene>
    <name evidence="3" type="ORF">AA20_13365</name>
</gene>
<feature type="chain" id="PRO_5005198237" evidence="1">
    <location>
        <begin position="22"/>
        <end position="398"/>
    </location>
</feature>
<dbReference type="PROSITE" id="PS50206">
    <property type="entry name" value="RHODANESE_3"/>
    <property type="match status" value="3"/>
</dbReference>
<dbReference type="SMART" id="SM00450">
    <property type="entry name" value="RHOD"/>
    <property type="match status" value="3"/>
</dbReference>
<protein>
    <submittedName>
        <fullName evidence="3">Sulfurtransferase</fullName>
    </submittedName>
</protein>
<feature type="domain" description="Rhodanese" evidence="2">
    <location>
        <begin position="313"/>
        <end position="390"/>
    </location>
</feature>
<dbReference type="Proteomes" id="UP000035514">
    <property type="component" value="Unassembled WGS sequence"/>
</dbReference>
<dbReference type="InterPro" id="IPR001763">
    <property type="entry name" value="Rhodanese-like_dom"/>
</dbReference>
<dbReference type="Pfam" id="PF00581">
    <property type="entry name" value="Rhodanese"/>
    <property type="match status" value="3"/>
</dbReference>
<feature type="domain" description="Rhodanese" evidence="2">
    <location>
        <begin position="163"/>
        <end position="255"/>
    </location>
</feature>
<dbReference type="InterPro" id="IPR050229">
    <property type="entry name" value="GlpE_sulfurtransferase"/>
</dbReference>
<proteinExistence type="predicted"/>
<sequence>MKKVIKNIVLASFLAISGVWAQDELNLNEPTKAVYDLIKKYNLEQVDYEYVKKSIGLGNRSSASSILIDARPALKYQKGTIPSSYNIPDTNFDEYYKTISDIPKDKELIVFCGGYSCEKSPIVAQKLKDKGHKNVKVYSAGEPEWSTKNYLEVDTIVTKAYQENNSALLVDARPFAKYLQETIIGAISVPDTDFEKLLGRFPINKDEKILIFCSGFNCEKSNIVANKLYALGYKNVVVYAGGLPAWKEAGLKTTSFAKASKDENAQTSIKKDEFSKNGLKLGKDQGSVDGEWLKTLILENKVPEYIQIVNILNEQEFKNGHIKGSINIEAGKLSAKELYEKLPKNKTIVFHCTAGSRSLEAWMKLNSNKYDMSEIYYFDANITCKGNNCKIDVNEPLE</sequence>
<accession>A0A0G9JQJ0</accession>
<dbReference type="AlphaFoldDB" id="A0A0G9JQJ0"/>
<evidence type="ECO:0000256" key="1">
    <source>
        <dbReference type="SAM" id="SignalP"/>
    </source>
</evidence>
<dbReference type="CDD" id="cd00158">
    <property type="entry name" value="RHOD"/>
    <property type="match status" value="3"/>
</dbReference>
<evidence type="ECO:0000313" key="4">
    <source>
        <dbReference type="Proteomes" id="UP000035514"/>
    </source>
</evidence>
<feature type="domain" description="Rhodanese" evidence="2">
    <location>
        <begin position="61"/>
        <end position="154"/>
    </location>
</feature>
<dbReference type="PANTHER" id="PTHR43031:SF7">
    <property type="entry name" value="NITRIC OXIDE REDUCTASE FLRD-NAD(+) REDUCTASE"/>
    <property type="match status" value="1"/>
</dbReference>
<organism evidence="3 4">
    <name type="scientific">Aliarcobacter butzleri L348</name>
    <dbReference type="NCBI Taxonomy" id="1447256"/>
    <lineage>
        <taxon>Bacteria</taxon>
        <taxon>Pseudomonadati</taxon>
        <taxon>Campylobacterota</taxon>
        <taxon>Epsilonproteobacteria</taxon>
        <taxon>Campylobacterales</taxon>
        <taxon>Arcobacteraceae</taxon>
        <taxon>Aliarcobacter</taxon>
    </lineage>
</organism>